<dbReference type="InterPro" id="IPR038765">
    <property type="entry name" value="Papain-like_cys_pep_sf"/>
</dbReference>
<keyword evidence="1" id="KW-0812">Transmembrane</keyword>
<keyword evidence="2" id="KW-0378">Hydrolase</keyword>
<proteinExistence type="predicted"/>
<protein>
    <submittedName>
        <fullName evidence="2">YiiX/YebB-like N1pC/P60 family cysteine hydrolase</fullName>
    </submittedName>
</protein>
<name>A0AAW6U7Z4_9MOLU</name>
<comment type="caution">
    <text evidence="2">The sequence shown here is derived from an EMBL/GenBank/DDBJ whole genome shotgun (WGS) entry which is preliminary data.</text>
</comment>
<dbReference type="RefSeq" id="WP_282838616.1">
    <property type="nucleotide sequence ID" value="NZ_JASCXW010000002.1"/>
</dbReference>
<dbReference type="SUPFAM" id="SSF54001">
    <property type="entry name" value="Cysteine proteinases"/>
    <property type="match status" value="1"/>
</dbReference>
<dbReference type="Proteomes" id="UP001431532">
    <property type="component" value="Unassembled WGS sequence"/>
</dbReference>
<gene>
    <name evidence="2" type="ORF">QJ521_01385</name>
</gene>
<organism evidence="2 3">
    <name type="scientific">Peloplasma aerotolerans</name>
    <dbReference type="NCBI Taxonomy" id="3044389"/>
    <lineage>
        <taxon>Bacteria</taxon>
        <taxon>Bacillati</taxon>
        <taxon>Mycoplasmatota</taxon>
        <taxon>Mollicutes</taxon>
        <taxon>Acholeplasmatales</taxon>
        <taxon>Acholeplasmataceae</taxon>
        <taxon>Peloplasma</taxon>
    </lineage>
</organism>
<keyword evidence="3" id="KW-1185">Reference proteome</keyword>
<dbReference type="GO" id="GO:0016787">
    <property type="term" value="F:hydrolase activity"/>
    <property type="evidence" value="ECO:0007669"/>
    <property type="project" value="UniProtKB-KW"/>
</dbReference>
<keyword evidence="1" id="KW-1133">Transmembrane helix</keyword>
<reference evidence="2" key="1">
    <citation type="submission" date="2023-05" db="EMBL/GenBank/DDBJ databases">
        <title>Mariniplasma microaerophilum sp. nov., a novel anaerobic mollicute isolated from terrestrial mud volcano, Taman Peninsula, Russia.</title>
        <authorList>
            <person name="Khomyakova M.A."/>
            <person name="Merkel A.Y."/>
            <person name="Slobodkin A.I."/>
        </authorList>
    </citation>
    <scope>NUCLEOTIDE SEQUENCE</scope>
    <source>
        <strain evidence="2">M4Ah</strain>
    </source>
</reference>
<evidence type="ECO:0000256" key="1">
    <source>
        <dbReference type="SAM" id="Phobius"/>
    </source>
</evidence>
<accession>A0AAW6U7Z4</accession>
<keyword evidence="1" id="KW-0472">Membrane</keyword>
<feature type="transmembrane region" description="Helical" evidence="1">
    <location>
        <begin position="12"/>
        <end position="34"/>
    </location>
</feature>
<evidence type="ECO:0000313" key="3">
    <source>
        <dbReference type="Proteomes" id="UP001431532"/>
    </source>
</evidence>
<dbReference type="AlphaFoldDB" id="A0AAW6U7Z4"/>
<dbReference type="EMBL" id="JASCXW010000002">
    <property type="protein sequence ID" value="MDI6452201.1"/>
    <property type="molecule type" value="Genomic_DNA"/>
</dbReference>
<sequence>MKSRKKRRFNFLRVLKLILILIVAGMIYSLGVAVSENIRSNRAIEAFKSRAVFEYEEEFEYVSNIFQTRRYYKVSRETSYELEDTRSVFYDESRKYLGQKGDIFMTDKSPFPGIPVVHQFITFYFGGHAAINNGDNRFVEAVGFPDEDETVWDFIKHPGDQPHDYSATVNLTRSNYWLNPMYRNESDPDYQYYGSTYRREFIGLRVKGVTQTQLDDAVDYATDKVDKNLYNFLYFLDMSYKYYCTDLVSRAYQHALVDEKDQRNYSRALNDDGFITSVNDIILSRETYIAFYVEIRDDIVHIYYLEDI</sequence>
<evidence type="ECO:0000313" key="2">
    <source>
        <dbReference type="EMBL" id="MDI6452201.1"/>
    </source>
</evidence>
<dbReference type="Gene3D" id="3.90.1720.10">
    <property type="entry name" value="endopeptidase domain like (from Nostoc punctiforme)"/>
    <property type="match status" value="1"/>
</dbReference>